<dbReference type="SUPFAM" id="SSF48452">
    <property type="entry name" value="TPR-like"/>
    <property type="match status" value="1"/>
</dbReference>
<dbReference type="SUPFAM" id="SSF46894">
    <property type="entry name" value="C-terminal effector domain of the bipartite response regulators"/>
    <property type="match status" value="1"/>
</dbReference>
<feature type="region of interest" description="Disordered" evidence="1">
    <location>
        <begin position="72"/>
        <end position="95"/>
    </location>
</feature>
<dbReference type="PRINTS" id="PR00364">
    <property type="entry name" value="DISEASERSIST"/>
</dbReference>
<feature type="domain" description="HTH luxR-type" evidence="2">
    <location>
        <begin position="848"/>
        <end position="913"/>
    </location>
</feature>
<accession>A0A5A5TCB2</accession>
<dbReference type="GO" id="GO:0006355">
    <property type="term" value="P:regulation of DNA-templated transcription"/>
    <property type="evidence" value="ECO:0007669"/>
    <property type="project" value="InterPro"/>
</dbReference>
<evidence type="ECO:0000256" key="1">
    <source>
        <dbReference type="SAM" id="MobiDB-lite"/>
    </source>
</evidence>
<dbReference type="Pfam" id="PF13191">
    <property type="entry name" value="AAA_16"/>
    <property type="match status" value="1"/>
</dbReference>
<evidence type="ECO:0008006" key="6">
    <source>
        <dbReference type="Google" id="ProtNLM"/>
    </source>
</evidence>
<dbReference type="Pfam" id="PF00196">
    <property type="entry name" value="GerE"/>
    <property type="match status" value="1"/>
</dbReference>
<dbReference type="InterPro" id="IPR027417">
    <property type="entry name" value="P-loop_NTPase"/>
</dbReference>
<dbReference type="SMART" id="SM00530">
    <property type="entry name" value="HTH_XRE"/>
    <property type="match status" value="1"/>
</dbReference>
<dbReference type="InterPro" id="IPR000792">
    <property type="entry name" value="Tscrpt_reg_LuxR_C"/>
</dbReference>
<dbReference type="SUPFAM" id="SSF47413">
    <property type="entry name" value="lambda repressor-like DNA-binding domains"/>
    <property type="match status" value="1"/>
</dbReference>
<dbReference type="GO" id="GO:0003677">
    <property type="term" value="F:DNA binding"/>
    <property type="evidence" value="ECO:0007669"/>
    <property type="project" value="InterPro"/>
</dbReference>
<dbReference type="PROSITE" id="PS50043">
    <property type="entry name" value="HTH_LUXR_2"/>
    <property type="match status" value="1"/>
</dbReference>
<dbReference type="Proteomes" id="UP000322530">
    <property type="component" value="Unassembled WGS sequence"/>
</dbReference>
<feature type="domain" description="HTH cro/C1-type" evidence="3">
    <location>
        <begin position="13"/>
        <end position="67"/>
    </location>
</feature>
<dbReference type="SUPFAM" id="SSF52540">
    <property type="entry name" value="P-loop containing nucleoside triphosphate hydrolases"/>
    <property type="match status" value="1"/>
</dbReference>
<dbReference type="EMBL" id="BIXY01000028">
    <property type="protein sequence ID" value="GCF08663.1"/>
    <property type="molecule type" value="Genomic_DNA"/>
</dbReference>
<evidence type="ECO:0000313" key="4">
    <source>
        <dbReference type="EMBL" id="GCF08663.1"/>
    </source>
</evidence>
<dbReference type="PRINTS" id="PR00038">
    <property type="entry name" value="HTHLUXR"/>
</dbReference>
<keyword evidence="5" id="KW-1185">Reference proteome</keyword>
<proteinExistence type="predicted"/>
<dbReference type="InterPro" id="IPR001387">
    <property type="entry name" value="Cro/C1-type_HTH"/>
</dbReference>
<dbReference type="CDD" id="cd00093">
    <property type="entry name" value="HTH_XRE"/>
    <property type="match status" value="1"/>
</dbReference>
<evidence type="ECO:0000313" key="5">
    <source>
        <dbReference type="Proteomes" id="UP000322530"/>
    </source>
</evidence>
<dbReference type="InterPro" id="IPR036388">
    <property type="entry name" value="WH-like_DNA-bd_sf"/>
</dbReference>
<dbReference type="PANTHER" id="PTHR47691">
    <property type="entry name" value="REGULATOR-RELATED"/>
    <property type="match status" value="1"/>
</dbReference>
<dbReference type="Gene3D" id="3.40.50.300">
    <property type="entry name" value="P-loop containing nucleotide triphosphate hydrolases"/>
    <property type="match status" value="1"/>
</dbReference>
<name>A0A5A5TCB2_9CHLR</name>
<protein>
    <recommendedName>
        <fullName evidence="6">HTH cro/C1-type domain-containing protein</fullName>
    </recommendedName>
</protein>
<dbReference type="InterPro" id="IPR041664">
    <property type="entry name" value="AAA_16"/>
</dbReference>
<evidence type="ECO:0000259" key="2">
    <source>
        <dbReference type="PROSITE" id="PS50043"/>
    </source>
</evidence>
<dbReference type="Gene3D" id="1.10.260.40">
    <property type="entry name" value="lambda repressor-like DNA-binding domains"/>
    <property type="match status" value="1"/>
</dbReference>
<dbReference type="Gene3D" id="1.25.40.10">
    <property type="entry name" value="Tetratricopeptide repeat domain"/>
    <property type="match status" value="1"/>
</dbReference>
<comment type="caution">
    <text evidence="4">The sequence shown here is derived from an EMBL/GenBank/DDBJ whole genome shotgun (WGS) entry which is preliminary data.</text>
</comment>
<dbReference type="Pfam" id="PF01381">
    <property type="entry name" value="HTH_3"/>
    <property type="match status" value="1"/>
</dbReference>
<dbReference type="PANTHER" id="PTHR47691:SF3">
    <property type="entry name" value="HTH-TYPE TRANSCRIPTIONAL REGULATOR RV0890C-RELATED"/>
    <property type="match status" value="1"/>
</dbReference>
<sequence>MHVPNKRKNHSPLRTKRLQRQWSQRELAERVGTTITTVKRWERQATVPSPYFRMKLTALFGTSEEVLGLREAPSSEQGLLKEPHPRSSPERFADGPHLLDLSEVQRRSTLPSDLTAFFGREHEMAEMKALLQRTSVRLVTLTGPGGVGKTRLALSLTAAIADTFADGVCFVSLASINDPEQVLPAIAQALGLWETLDHPTSEDVEDFLHEKHLLLLLDNFEQVAAASLQVATLVRSCPHLHLLITSRAALHLSGEYEFPVPPLPIPDLAQLPDAQSLGQVAVIHLFVERAHSILPSFELTATNARTIAEICVRLDGLPLAVELAAARIKLLPPQALLARLSHRLTLLTGGARDLPDRQQTLRNTIQWSYDLLTPQEQFLFRQLSVFVAGCTLPALATVCRSQGDEIQEPLDVLDGIASLVDKSFVLQTSWEREEPRLLMLETIREYGLECLDVDGETASVRREHAHYYLGLAQEILTPLENVEQAIGLERLEPENANLRAALQWALEHQEGGMALHLSGALFRFWEARRSLREKSETFLERVIASSWSIPTQRQGKPLCTTSFLTSFQHSIEHLAMLSQEAGVVQREWAGSHQHAFSLYLHGYVAWANGDFATAHARAEEGLAVARAADEAILFAALLVLLGQVAFEEGETDQACALLEEGLARQQVSGDMRGSISTLSFLIRVLFAQDKESLARRRNVERLELSQALHYQWGIADGLTILGHLAMQEGNEAMAKERFDESLTLLREVNENGAIAALLHSAGVAVAAQGHLQEAVRLWGASEAMCRALGESLLLVERVVVVRGTVAVLTELGEEAFLTAWAEGQAMTPEQALAMLGQGSGSSRHKDTSPFEKNKLTTREVEVLQLLARGRTNAQIAEALVISLLTVKAHVRSIYSKLGVTSRSAATRYALEHQLS</sequence>
<evidence type="ECO:0000259" key="3">
    <source>
        <dbReference type="PROSITE" id="PS50943"/>
    </source>
</evidence>
<reference evidence="4 5" key="1">
    <citation type="submission" date="2019-01" db="EMBL/GenBank/DDBJ databases">
        <title>Draft genome sequence of Dictyobacter sp. Uno17.</title>
        <authorList>
            <person name="Wang C.M."/>
            <person name="Zheng Y."/>
            <person name="Sakai Y."/>
            <person name="Abe K."/>
            <person name="Yokota A."/>
            <person name="Yabe S."/>
        </authorList>
    </citation>
    <scope>NUCLEOTIDE SEQUENCE [LARGE SCALE GENOMIC DNA]</scope>
    <source>
        <strain evidence="4 5">Uno17</strain>
    </source>
</reference>
<feature type="compositionally biased region" description="Basic and acidic residues" evidence="1">
    <location>
        <begin position="79"/>
        <end position="94"/>
    </location>
</feature>
<dbReference type="AlphaFoldDB" id="A0A5A5TCB2"/>
<dbReference type="PROSITE" id="PS00622">
    <property type="entry name" value="HTH_LUXR_1"/>
    <property type="match status" value="1"/>
</dbReference>
<gene>
    <name evidence="4" type="ORF">KDI_22270</name>
</gene>
<dbReference type="InterPro" id="IPR011990">
    <property type="entry name" value="TPR-like_helical_dom_sf"/>
</dbReference>
<organism evidence="4 5">
    <name type="scientific">Dictyobacter arantiisoli</name>
    <dbReference type="NCBI Taxonomy" id="2014874"/>
    <lineage>
        <taxon>Bacteria</taxon>
        <taxon>Bacillati</taxon>
        <taxon>Chloroflexota</taxon>
        <taxon>Ktedonobacteria</taxon>
        <taxon>Ktedonobacterales</taxon>
        <taxon>Dictyobacteraceae</taxon>
        <taxon>Dictyobacter</taxon>
    </lineage>
</organism>
<dbReference type="Gene3D" id="1.10.10.10">
    <property type="entry name" value="Winged helix-like DNA-binding domain superfamily/Winged helix DNA-binding domain"/>
    <property type="match status" value="1"/>
</dbReference>
<dbReference type="InterPro" id="IPR010982">
    <property type="entry name" value="Lambda_DNA-bd_dom_sf"/>
</dbReference>
<dbReference type="SMART" id="SM00421">
    <property type="entry name" value="HTH_LUXR"/>
    <property type="match status" value="1"/>
</dbReference>
<dbReference type="CDD" id="cd06170">
    <property type="entry name" value="LuxR_C_like"/>
    <property type="match status" value="1"/>
</dbReference>
<dbReference type="InterPro" id="IPR016032">
    <property type="entry name" value="Sig_transdc_resp-reg_C-effctor"/>
</dbReference>
<dbReference type="PROSITE" id="PS50943">
    <property type="entry name" value="HTH_CROC1"/>
    <property type="match status" value="1"/>
</dbReference>